<dbReference type="CDD" id="cd07033">
    <property type="entry name" value="TPP_PYR_DXS_TK_like"/>
    <property type="match status" value="1"/>
</dbReference>
<dbReference type="Pfam" id="PF02779">
    <property type="entry name" value="Transket_pyr"/>
    <property type="match status" value="1"/>
</dbReference>
<reference evidence="12 13" key="1">
    <citation type="submission" date="2018-03" db="EMBL/GenBank/DDBJ databases">
        <title>Genomic Encyclopedia of Archaeal and Bacterial Type Strains, Phase II (KMG-II): from individual species to whole genera.</title>
        <authorList>
            <person name="Goeker M."/>
        </authorList>
    </citation>
    <scope>NUCLEOTIDE SEQUENCE [LARGE SCALE GENOMIC DNA]</scope>
    <source>
        <strain evidence="12 13">DSM 100065</strain>
    </source>
</reference>
<dbReference type="PANTHER" id="PTHR43322">
    <property type="entry name" value="1-D-DEOXYXYLULOSE 5-PHOSPHATE SYNTHASE-RELATED"/>
    <property type="match status" value="1"/>
</dbReference>
<dbReference type="EMBL" id="PVUE01000012">
    <property type="protein sequence ID" value="PRZ41082.1"/>
    <property type="molecule type" value="Genomic_DNA"/>
</dbReference>
<evidence type="ECO:0000256" key="8">
    <source>
        <dbReference type="ARBA" id="ARBA00023052"/>
    </source>
</evidence>
<keyword evidence="5 10" id="KW-0479">Metal-binding</keyword>
<feature type="binding site" evidence="10">
    <location>
        <begin position="146"/>
        <end position="147"/>
    </location>
    <ligand>
        <name>thiamine diphosphate</name>
        <dbReference type="ChEBI" id="CHEBI:58937"/>
    </ligand>
</feature>
<evidence type="ECO:0000259" key="11">
    <source>
        <dbReference type="SMART" id="SM00861"/>
    </source>
</evidence>
<feature type="binding site" evidence="10">
    <location>
        <position position="73"/>
    </location>
    <ligand>
        <name>thiamine diphosphate</name>
        <dbReference type="ChEBI" id="CHEBI:58937"/>
    </ligand>
</feature>
<dbReference type="Pfam" id="PF13292">
    <property type="entry name" value="DXP_synthase_N"/>
    <property type="match status" value="1"/>
</dbReference>
<dbReference type="InterPro" id="IPR005475">
    <property type="entry name" value="Transketolase-like_Pyr-bd"/>
</dbReference>
<dbReference type="InterPro" id="IPR049557">
    <property type="entry name" value="Transketolase_CS"/>
</dbReference>
<evidence type="ECO:0000313" key="13">
    <source>
        <dbReference type="Proteomes" id="UP000237752"/>
    </source>
</evidence>
<feature type="binding site" evidence="10">
    <location>
        <begin position="114"/>
        <end position="116"/>
    </location>
    <ligand>
        <name>thiamine diphosphate</name>
        <dbReference type="ChEBI" id="CHEBI:58937"/>
    </ligand>
</feature>
<dbReference type="SMART" id="SM00861">
    <property type="entry name" value="Transket_pyr"/>
    <property type="match status" value="1"/>
</dbReference>
<evidence type="ECO:0000313" key="12">
    <source>
        <dbReference type="EMBL" id="PRZ41082.1"/>
    </source>
</evidence>
<feature type="domain" description="Transketolase-like pyrimidine-binding" evidence="11">
    <location>
        <begin position="297"/>
        <end position="462"/>
    </location>
</feature>
<dbReference type="HAMAP" id="MF_00315">
    <property type="entry name" value="DXP_synth"/>
    <property type="match status" value="1"/>
</dbReference>
<feature type="binding site" evidence="10">
    <location>
        <position position="267"/>
    </location>
    <ligand>
        <name>thiamine diphosphate</name>
        <dbReference type="ChEBI" id="CHEBI:58937"/>
    </ligand>
</feature>
<comment type="catalytic activity">
    <reaction evidence="10">
        <text>D-glyceraldehyde 3-phosphate + pyruvate + H(+) = 1-deoxy-D-xylulose 5-phosphate + CO2</text>
        <dbReference type="Rhea" id="RHEA:12605"/>
        <dbReference type="ChEBI" id="CHEBI:15361"/>
        <dbReference type="ChEBI" id="CHEBI:15378"/>
        <dbReference type="ChEBI" id="CHEBI:16526"/>
        <dbReference type="ChEBI" id="CHEBI:57792"/>
        <dbReference type="ChEBI" id="CHEBI:59776"/>
        <dbReference type="EC" id="2.2.1.7"/>
    </reaction>
</comment>
<dbReference type="Proteomes" id="UP000237752">
    <property type="component" value="Unassembled WGS sequence"/>
</dbReference>
<evidence type="ECO:0000256" key="2">
    <source>
        <dbReference type="ARBA" id="ARBA00011081"/>
    </source>
</evidence>
<evidence type="ECO:0000256" key="7">
    <source>
        <dbReference type="ARBA" id="ARBA00022977"/>
    </source>
</evidence>
<keyword evidence="8 10" id="KW-0786">Thiamine pyrophosphate</keyword>
<feature type="binding site" evidence="10">
    <location>
        <position position="174"/>
    </location>
    <ligand>
        <name>thiamine diphosphate</name>
        <dbReference type="ChEBI" id="CHEBI:58937"/>
    </ligand>
</feature>
<keyword evidence="6 10" id="KW-0460">Magnesium</keyword>
<comment type="cofactor">
    <cofactor evidence="10">
        <name>thiamine diphosphate</name>
        <dbReference type="ChEBI" id="CHEBI:58937"/>
    </cofactor>
    <text evidence="10">Binds 1 thiamine pyrophosphate per subunit.</text>
</comment>
<dbReference type="NCBIfam" id="NF003933">
    <property type="entry name" value="PRK05444.2-2"/>
    <property type="match status" value="1"/>
</dbReference>
<dbReference type="GO" id="GO:0019288">
    <property type="term" value="P:isopentenyl diphosphate biosynthetic process, methylerythritol 4-phosphate pathway"/>
    <property type="evidence" value="ECO:0007669"/>
    <property type="project" value="TreeGrafter"/>
</dbReference>
<dbReference type="GO" id="GO:0016114">
    <property type="term" value="P:terpenoid biosynthetic process"/>
    <property type="evidence" value="ECO:0007669"/>
    <property type="project" value="UniProtKB-UniRule"/>
</dbReference>
<dbReference type="CDD" id="cd02007">
    <property type="entry name" value="TPP_DXS"/>
    <property type="match status" value="1"/>
</dbReference>
<keyword evidence="7 10" id="KW-0784">Thiamine biosynthesis</keyword>
<dbReference type="InterPro" id="IPR020826">
    <property type="entry name" value="Transketolase_BS"/>
</dbReference>
<keyword evidence="4 10" id="KW-0808">Transferase</keyword>
<feature type="binding site" evidence="10">
    <location>
        <position position="348"/>
    </location>
    <ligand>
        <name>thiamine diphosphate</name>
        <dbReference type="ChEBI" id="CHEBI:58937"/>
    </ligand>
</feature>
<keyword evidence="9 10" id="KW-0414">Isoprene biosynthesis</keyword>
<dbReference type="PANTHER" id="PTHR43322:SF5">
    <property type="entry name" value="1-DEOXY-D-XYLULOSE-5-PHOSPHATE SYNTHASE, CHLOROPLASTIC"/>
    <property type="match status" value="1"/>
</dbReference>
<evidence type="ECO:0000256" key="5">
    <source>
        <dbReference type="ARBA" id="ARBA00022723"/>
    </source>
</evidence>
<evidence type="ECO:0000256" key="9">
    <source>
        <dbReference type="ARBA" id="ARBA00023229"/>
    </source>
</evidence>
<dbReference type="InterPro" id="IPR033248">
    <property type="entry name" value="Transketolase_C"/>
</dbReference>
<dbReference type="GO" id="GO:0000287">
    <property type="term" value="F:magnesium ion binding"/>
    <property type="evidence" value="ECO:0007669"/>
    <property type="project" value="UniProtKB-UniRule"/>
</dbReference>
<evidence type="ECO:0000256" key="10">
    <source>
        <dbReference type="HAMAP-Rule" id="MF_00315"/>
    </source>
</evidence>
<gene>
    <name evidence="10" type="primary">dxs</name>
    <name evidence="12" type="ORF">CLV47_112115</name>
</gene>
<dbReference type="PROSITE" id="PS00801">
    <property type="entry name" value="TRANSKETOLASE_1"/>
    <property type="match status" value="1"/>
</dbReference>
<dbReference type="InterPro" id="IPR009014">
    <property type="entry name" value="Transketo_C/PFOR_II"/>
</dbReference>
<name>A0A2T0ZXK0_9ACTN</name>
<comment type="similarity">
    <text evidence="2 10">Belongs to the transketolase family. DXPS subfamily.</text>
</comment>
<sequence length="629" mass="66165">MGVLETIAGPQDLRCLDDEQLTTLAHEIREFVIDAVAKTGGHLGSNLGVVELTMALHRSFDSPATPIIFDTGHQAYIHKLLTGRAGLFGSLRAAGGLSGYPNRAESVHDFVENSHASTALSYADGLAKAFALDDPSQLVVAVVGDGALTGGLAWEALNNLGAAGRRVIVVLNDNGRSYAPTIGGLPRHLERICDRDKYVEVIARLAGDDVETVRRGRSATLFGMLGFDYLGPVDGHDIGALERAFAEAREAGGPVLVHCRTQKGRGFQPAETDVADRLHSVGKVDARTGAPLTPAKPTWTDKFGEELAILGEQRPELVAISAAMIRPTGLWSFSQRFPDRCFDVGIAEQQAVTSAAGLAMGGAHPVVALYATFANRAFDQTLLDVGLHRLPVTFALDRAGITGPDGPSHHGVWDLSLLAGVPGLRVAAPRDAVTLSEELREAVADDAGPTALRYPKSAIGPAIPALDRWRGIDLLRAAPLAEVLLVAVGSMVAPATEAADALAGAGVDCTVVDPRWVLPVNPAIVELAARHKLVVSVEEGMRAGGVGARVAQALADAAMATPVTVLGLPAEFIPHGERAQLLRRYGLDSGGLVRAVLSTYADRIAAGPLSKARLLGRTTVRRVREGANR</sequence>
<evidence type="ECO:0000256" key="1">
    <source>
        <dbReference type="ARBA" id="ARBA00004980"/>
    </source>
</evidence>
<dbReference type="Pfam" id="PF02780">
    <property type="entry name" value="Transketolase_C"/>
    <property type="match status" value="1"/>
</dbReference>
<evidence type="ECO:0000256" key="4">
    <source>
        <dbReference type="ARBA" id="ARBA00022679"/>
    </source>
</evidence>
<dbReference type="AlphaFoldDB" id="A0A2T0ZXK0"/>
<dbReference type="PROSITE" id="PS00802">
    <property type="entry name" value="TRANSKETOLASE_2"/>
    <property type="match status" value="1"/>
</dbReference>
<keyword evidence="13" id="KW-1185">Reference proteome</keyword>
<dbReference type="GO" id="GO:0009228">
    <property type="term" value="P:thiamine biosynthetic process"/>
    <property type="evidence" value="ECO:0007669"/>
    <property type="project" value="UniProtKB-UniRule"/>
</dbReference>
<dbReference type="UniPathway" id="UPA00064">
    <property type="reaction ID" value="UER00091"/>
</dbReference>
<dbReference type="OrthoDB" id="9803371at2"/>
<feature type="binding site" evidence="10">
    <location>
        <position position="145"/>
    </location>
    <ligand>
        <name>Mg(2+)</name>
        <dbReference type="ChEBI" id="CHEBI:18420"/>
    </ligand>
</feature>
<accession>A0A2T0ZXK0</accession>
<dbReference type="SUPFAM" id="SSF52922">
    <property type="entry name" value="TK C-terminal domain-like"/>
    <property type="match status" value="1"/>
</dbReference>
<dbReference type="SUPFAM" id="SSF52518">
    <property type="entry name" value="Thiamin diphosphate-binding fold (THDP-binding)"/>
    <property type="match status" value="2"/>
</dbReference>
<dbReference type="RefSeq" id="WP_106349730.1">
    <property type="nucleotide sequence ID" value="NZ_PVUE01000012.1"/>
</dbReference>
<dbReference type="NCBIfam" id="TIGR00204">
    <property type="entry name" value="dxs"/>
    <property type="match status" value="1"/>
</dbReference>
<comment type="cofactor">
    <cofactor evidence="10">
        <name>Mg(2+)</name>
        <dbReference type="ChEBI" id="CHEBI:18420"/>
    </cofactor>
    <text evidence="10">Binds 1 Mg(2+) ion per subunit.</text>
</comment>
<comment type="function">
    <text evidence="10">Catalyzes the acyloin condensation reaction between C atoms 2 and 3 of pyruvate and glyceraldehyde 3-phosphate to yield 1-deoxy-D-xylulose-5-phosphate (DXP).</text>
</comment>
<evidence type="ECO:0000256" key="6">
    <source>
        <dbReference type="ARBA" id="ARBA00022842"/>
    </source>
</evidence>
<comment type="subunit">
    <text evidence="3 10">Homodimer.</text>
</comment>
<dbReference type="InterPro" id="IPR029061">
    <property type="entry name" value="THDP-binding"/>
</dbReference>
<feature type="binding site" evidence="10">
    <location>
        <position position="174"/>
    </location>
    <ligand>
        <name>Mg(2+)</name>
        <dbReference type="ChEBI" id="CHEBI:18420"/>
    </ligand>
</feature>
<dbReference type="Gene3D" id="3.40.50.920">
    <property type="match status" value="1"/>
</dbReference>
<comment type="caution">
    <text evidence="12">The sequence shown here is derived from an EMBL/GenBank/DDBJ whole genome shotgun (WGS) entry which is preliminary data.</text>
</comment>
<dbReference type="InterPro" id="IPR005477">
    <property type="entry name" value="Dxylulose-5-P_synthase"/>
</dbReference>
<evidence type="ECO:0000256" key="3">
    <source>
        <dbReference type="ARBA" id="ARBA00011738"/>
    </source>
</evidence>
<proteinExistence type="inferred from homology"/>
<organism evidence="12 13">
    <name type="scientific">Antricoccus suffuscus</name>
    <dbReference type="NCBI Taxonomy" id="1629062"/>
    <lineage>
        <taxon>Bacteria</taxon>
        <taxon>Bacillati</taxon>
        <taxon>Actinomycetota</taxon>
        <taxon>Actinomycetes</taxon>
        <taxon>Geodermatophilales</taxon>
        <taxon>Antricoccaceae</taxon>
        <taxon>Antricoccus</taxon>
    </lineage>
</organism>
<protein>
    <recommendedName>
        <fullName evidence="10">1-deoxy-D-xylulose-5-phosphate synthase</fullName>
        <ecNumber evidence="10">2.2.1.7</ecNumber>
    </recommendedName>
    <alternativeName>
        <fullName evidence="10">1-deoxyxylulose-5-phosphate synthase</fullName>
        <shortName evidence="10">DXP synthase</shortName>
        <shortName evidence="10">DXPS</shortName>
    </alternativeName>
</protein>
<dbReference type="EC" id="2.2.1.7" evidence="10"/>
<dbReference type="GO" id="GO:0030976">
    <property type="term" value="F:thiamine pyrophosphate binding"/>
    <property type="evidence" value="ECO:0007669"/>
    <property type="project" value="UniProtKB-UniRule"/>
</dbReference>
<comment type="pathway">
    <text evidence="1 10">Metabolic intermediate biosynthesis; 1-deoxy-D-xylulose 5-phosphate biosynthesis; 1-deoxy-D-xylulose 5-phosphate from D-glyceraldehyde 3-phosphate and pyruvate: step 1/1.</text>
</comment>
<dbReference type="GO" id="GO:0005829">
    <property type="term" value="C:cytosol"/>
    <property type="evidence" value="ECO:0007669"/>
    <property type="project" value="TreeGrafter"/>
</dbReference>
<dbReference type="Gene3D" id="3.40.50.970">
    <property type="match status" value="2"/>
</dbReference>
<dbReference type="GO" id="GO:0008661">
    <property type="term" value="F:1-deoxy-D-xylulose-5-phosphate synthase activity"/>
    <property type="evidence" value="ECO:0007669"/>
    <property type="project" value="UniProtKB-UniRule"/>
</dbReference>